<accession>A0A0V1EXG1</accession>
<proteinExistence type="predicted"/>
<dbReference type="Proteomes" id="UP000054805">
    <property type="component" value="Unassembled WGS sequence"/>
</dbReference>
<comment type="caution">
    <text evidence="3">The sequence shown here is derived from an EMBL/GenBank/DDBJ whole genome shotgun (WGS) entry which is preliminary data.</text>
</comment>
<dbReference type="AlphaFoldDB" id="A0A0V1EXG1"/>
<name>A0A0V1EXG1_TRIPS</name>
<keyword evidence="6" id="KW-1185">Reference proteome</keyword>
<evidence type="ECO:0000313" key="5">
    <source>
        <dbReference type="Proteomes" id="UP000054632"/>
    </source>
</evidence>
<evidence type="ECO:0000313" key="3">
    <source>
        <dbReference type="EMBL" id="KRY78373.1"/>
    </source>
</evidence>
<dbReference type="EMBL" id="JYDU01000091">
    <property type="protein sequence ID" value="KRX93347.1"/>
    <property type="molecule type" value="Genomic_DNA"/>
</dbReference>
<sequence length="75" mass="8895">MPYIPFTDKLKKSTRRSRSHIPEATLERELMHPVCRKDEEAERRSRTHVSQEAVVSWNSMWSIDVLKTQEKQEAV</sequence>
<evidence type="ECO:0000256" key="1">
    <source>
        <dbReference type="SAM" id="MobiDB-lite"/>
    </source>
</evidence>
<evidence type="ECO:0000313" key="4">
    <source>
        <dbReference type="EMBL" id="KRZ31716.1"/>
    </source>
</evidence>
<organism evidence="3 5">
    <name type="scientific">Trichinella pseudospiralis</name>
    <name type="common">Parasitic roundworm</name>
    <dbReference type="NCBI Taxonomy" id="6337"/>
    <lineage>
        <taxon>Eukaryota</taxon>
        <taxon>Metazoa</taxon>
        <taxon>Ecdysozoa</taxon>
        <taxon>Nematoda</taxon>
        <taxon>Enoplea</taxon>
        <taxon>Dorylaimia</taxon>
        <taxon>Trichinellida</taxon>
        <taxon>Trichinellidae</taxon>
        <taxon>Trichinella</taxon>
    </lineage>
</organism>
<gene>
    <name evidence="3" type="ORF">T4A_9246</name>
    <name evidence="4" type="ORF">T4B_3900</name>
    <name evidence="2" type="ORF">T4E_11307</name>
</gene>
<protein>
    <submittedName>
        <fullName evidence="3">Uncharacterized protein</fullName>
    </submittedName>
</protein>
<reference evidence="5 6" key="1">
    <citation type="submission" date="2015-01" db="EMBL/GenBank/DDBJ databases">
        <title>Evolution of Trichinella species and genotypes.</title>
        <authorList>
            <person name="Korhonen P.K."/>
            <person name="Edoardo P."/>
            <person name="Giuseppe L.R."/>
            <person name="Gasser R.B."/>
        </authorList>
    </citation>
    <scope>NUCLEOTIDE SEQUENCE [LARGE SCALE GENOMIC DNA]</scope>
    <source>
        <strain evidence="3">ISS13</strain>
        <strain evidence="2">ISS141</strain>
        <strain evidence="4">ISS588</strain>
    </source>
</reference>
<dbReference type="EMBL" id="JYDS01000022">
    <property type="protein sequence ID" value="KRZ31716.1"/>
    <property type="molecule type" value="Genomic_DNA"/>
</dbReference>
<evidence type="ECO:0000313" key="2">
    <source>
        <dbReference type="EMBL" id="KRX93347.1"/>
    </source>
</evidence>
<dbReference type="EMBL" id="JYDR01000004">
    <property type="protein sequence ID" value="KRY78373.1"/>
    <property type="molecule type" value="Genomic_DNA"/>
</dbReference>
<dbReference type="Proteomes" id="UP000054815">
    <property type="component" value="Unassembled WGS sequence"/>
</dbReference>
<evidence type="ECO:0000313" key="6">
    <source>
        <dbReference type="Proteomes" id="UP000054805"/>
    </source>
</evidence>
<dbReference type="Proteomes" id="UP000054632">
    <property type="component" value="Unassembled WGS sequence"/>
</dbReference>
<feature type="region of interest" description="Disordered" evidence="1">
    <location>
        <begin position="1"/>
        <end position="24"/>
    </location>
</feature>